<dbReference type="InterPro" id="IPR006665">
    <property type="entry name" value="OmpA-like"/>
</dbReference>
<accession>A0A2M9ZT73</accession>
<dbReference type="PRINTS" id="PR01021">
    <property type="entry name" value="OMPADOMAIN"/>
</dbReference>
<dbReference type="Pfam" id="PF07676">
    <property type="entry name" value="PD40"/>
    <property type="match status" value="2"/>
</dbReference>
<dbReference type="PRINTS" id="PR01023">
    <property type="entry name" value="NAFLGMOTY"/>
</dbReference>
<evidence type="ECO:0000313" key="7">
    <source>
        <dbReference type="EMBL" id="PJZ75215.1"/>
    </source>
</evidence>
<dbReference type="SUPFAM" id="SSF103088">
    <property type="entry name" value="OmpA-like"/>
    <property type="match status" value="1"/>
</dbReference>
<comment type="caution">
    <text evidence="7">The sequence shown here is derived from an EMBL/GenBank/DDBJ whole genome shotgun (WGS) entry which is preliminary data.</text>
</comment>
<dbReference type="InterPro" id="IPR036737">
    <property type="entry name" value="OmpA-like_sf"/>
</dbReference>
<dbReference type="Gene3D" id="2.60.40.1120">
    <property type="entry name" value="Carboxypeptidase-like, regulatory domain"/>
    <property type="match status" value="1"/>
</dbReference>
<proteinExistence type="predicted"/>
<dbReference type="GO" id="GO:0009279">
    <property type="term" value="C:cell outer membrane"/>
    <property type="evidence" value="ECO:0007669"/>
    <property type="project" value="UniProtKB-SubCell"/>
</dbReference>
<dbReference type="CDD" id="cd07185">
    <property type="entry name" value="OmpA_C-like"/>
    <property type="match status" value="1"/>
</dbReference>
<dbReference type="InterPro" id="IPR050330">
    <property type="entry name" value="Bact_OuterMem_StrucFunc"/>
</dbReference>
<evidence type="ECO:0000256" key="4">
    <source>
        <dbReference type="PROSITE-ProRule" id="PRU00473"/>
    </source>
</evidence>
<keyword evidence="3" id="KW-0998">Cell outer membrane</keyword>
<protein>
    <recommendedName>
        <fullName evidence="5">OmpA-like domain-containing protein</fullName>
    </recommendedName>
</protein>
<dbReference type="InterPro" id="IPR011659">
    <property type="entry name" value="WD40"/>
</dbReference>
<dbReference type="AlphaFoldDB" id="A0A2M9ZT73"/>
<keyword evidence="2 4" id="KW-0472">Membrane</keyword>
<dbReference type="PANTHER" id="PTHR30329:SF21">
    <property type="entry name" value="LIPOPROTEIN YIAD-RELATED"/>
    <property type="match status" value="1"/>
</dbReference>
<evidence type="ECO:0000313" key="8">
    <source>
        <dbReference type="Proteomes" id="UP000231962"/>
    </source>
</evidence>
<evidence type="ECO:0000259" key="5">
    <source>
        <dbReference type="PROSITE" id="PS51123"/>
    </source>
</evidence>
<evidence type="ECO:0000313" key="6">
    <source>
        <dbReference type="EMBL" id="PJZ71600.1"/>
    </source>
</evidence>
<dbReference type="Gene3D" id="3.30.1330.60">
    <property type="entry name" value="OmpA-like domain"/>
    <property type="match status" value="1"/>
</dbReference>
<evidence type="ECO:0000256" key="3">
    <source>
        <dbReference type="ARBA" id="ARBA00023237"/>
    </source>
</evidence>
<dbReference type="Proteomes" id="UP000231962">
    <property type="component" value="Unassembled WGS sequence"/>
</dbReference>
<comment type="subcellular location">
    <subcellularLocation>
        <location evidence="1">Cell outer membrane</location>
    </subcellularLocation>
</comment>
<dbReference type="PANTHER" id="PTHR30329">
    <property type="entry name" value="STATOR ELEMENT OF FLAGELLAR MOTOR COMPLEX"/>
    <property type="match status" value="1"/>
</dbReference>
<feature type="domain" description="OmpA-like" evidence="5">
    <location>
        <begin position="455"/>
        <end position="571"/>
    </location>
</feature>
<evidence type="ECO:0000256" key="1">
    <source>
        <dbReference type="ARBA" id="ARBA00004442"/>
    </source>
</evidence>
<dbReference type="EMBL" id="NPDZ01000001">
    <property type="protein sequence ID" value="PJZ75215.1"/>
    <property type="molecule type" value="Genomic_DNA"/>
</dbReference>
<dbReference type="OrthoDB" id="345640at2"/>
<dbReference type="SUPFAM" id="SSF82171">
    <property type="entry name" value="DPP6 N-terminal domain-like"/>
    <property type="match status" value="1"/>
</dbReference>
<sequence>MTLSSRILSIISILFFSTGMFAEERILEGKVLQFGRMIHVGDEFVQVLSNDLSSELSRLQNQTVRMLCEMKGPNCEPVRYDIYPFADSKGIDPWTLKKIPDYVNRGLFAFNPTVSPDGRSLFWTVFVRKGRSGTQKIWIAEKDRNGFWKDGREMDPPLNNDLPSALISALPGGNELFLFGSFGINDSKQVPLYKSYKENNSWSNPKMIDFPRFYNLYRKKESPSQEVFGGCTLSSSGTILIYSAQHEDSRGKLDLYVSVQNESGTYLLGENLGDTINTEKEEMAPFLASDSRTLYYSSDGKNGLSIYVTKRIGEGWKNWTPPVEVSKNLRDVNFFSIPANGEWAYASKEGHLFMTYLPKEFRPNPVVVINGKVLDEEGSPLSAEIHYESLTRLEKRGSSKSDPKTGEFSLILPYGEKYGFYAEKEGYLPVSLNVDLSGTEKTQEKIQVEFRLPTVSIGRQIQLNNLFFESNKYELSKDSEPELDRIGALLKSKPNLKILVEGHTDNIGKKSDNQTLSENRAKAVLEYLKAKHKIEETRIMTKGFGDSVPITENDSPEGRQKNRRVVLKISE</sequence>
<name>A0A2M9ZT73_9LEPT</name>
<dbReference type="Proteomes" id="UP000231990">
    <property type="component" value="Unassembled WGS sequence"/>
</dbReference>
<dbReference type="Pfam" id="PF00691">
    <property type="entry name" value="OmpA"/>
    <property type="match status" value="1"/>
</dbReference>
<keyword evidence="8" id="KW-1185">Reference proteome</keyword>
<dbReference type="PROSITE" id="PS51123">
    <property type="entry name" value="OMPA_2"/>
    <property type="match status" value="1"/>
</dbReference>
<evidence type="ECO:0000256" key="2">
    <source>
        <dbReference type="ARBA" id="ARBA00023136"/>
    </source>
</evidence>
<dbReference type="InterPro" id="IPR006664">
    <property type="entry name" value="OMP_bac"/>
</dbReference>
<dbReference type="EMBL" id="NPDY01000001">
    <property type="protein sequence ID" value="PJZ71600.1"/>
    <property type="molecule type" value="Genomic_DNA"/>
</dbReference>
<gene>
    <name evidence="6" type="ORF">CH360_02525</name>
    <name evidence="7" type="ORF">CH373_02525</name>
</gene>
<evidence type="ECO:0000313" key="9">
    <source>
        <dbReference type="Proteomes" id="UP000231990"/>
    </source>
</evidence>
<dbReference type="InterPro" id="IPR006690">
    <property type="entry name" value="OMPA-like_CS"/>
</dbReference>
<organism evidence="7 9">
    <name type="scientific">Leptospira perolatii</name>
    <dbReference type="NCBI Taxonomy" id="2023191"/>
    <lineage>
        <taxon>Bacteria</taxon>
        <taxon>Pseudomonadati</taxon>
        <taxon>Spirochaetota</taxon>
        <taxon>Spirochaetia</taxon>
        <taxon>Leptospirales</taxon>
        <taxon>Leptospiraceae</taxon>
        <taxon>Leptospira</taxon>
    </lineage>
</organism>
<reference evidence="8 9" key="1">
    <citation type="submission" date="2017-07" db="EMBL/GenBank/DDBJ databases">
        <title>Leptospira spp. isolated from tropical soils.</title>
        <authorList>
            <person name="Thibeaux R."/>
            <person name="Iraola G."/>
            <person name="Ferres I."/>
            <person name="Bierque E."/>
            <person name="Girault D."/>
            <person name="Soupe-Gilbert M.-E."/>
            <person name="Picardeau M."/>
            <person name="Goarant C."/>
        </authorList>
    </citation>
    <scope>NUCLEOTIDE SEQUENCE [LARGE SCALE GENOMIC DNA]</scope>
    <source>
        <strain evidence="7 9">FH1-B-B1</strain>
        <strain evidence="6 8">FH1-B-C1</strain>
    </source>
</reference>
<dbReference type="InterPro" id="IPR008969">
    <property type="entry name" value="CarboxyPept-like_regulatory"/>
</dbReference>
<dbReference type="SUPFAM" id="SSF49464">
    <property type="entry name" value="Carboxypeptidase regulatory domain-like"/>
    <property type="match status" value="1"/>
</dbReference>
<dbReference type="PROSITE" id="PS01068">
    <property type="entry name" value="OMPA_1"/>
    <property type="match status" value="1"/>
</dbReference>